<dbReference type="Proteomes" id="UP001163882">
    <property type="component" value="Chromosome"/>
</dbReference>
<dbReference type="InterPro" id="IPR051016">
    <property type="entry name" value="Diverse_Substrate_AcTransf"/>
</dbReference>
<dbReference type="PANTHER" id="PTHR10545">
    <property type="entry name" value="DIAMINE N-ACETYLTRANSFERASE"/>
    <property type="match status" value="1"/>
</dbReference>
<dbReference type="InterPro" id="IPR000182">
    <property type="entry name" value="GNAT_dom"/>
</dbReference>
<reference evidence="4" key="1">
    <citation type="submission" date="2022-10" db="EMBL/GenBank/DDBJ databases">
        <title>YIM 151497 complete genome.</title>
        <authorList>
            <person name="Chen X."/>
        </authorList>
    </citation>
    <scope>NUCLEOTIDE SEQUENCE</scope>
    <source>
        <strain evidence="4">YIM 151497</strain>
    </source>
</reference>
<keyword evidence="1" id="KW-0808">Transferase</keyword>
<evidence type="ECO:0000259" key="3">
    <source>
        <dbReference type="PROSITE" id="PS51186"/>
    </source>
</evidence>
<proteinExistence type="predicted"/>
<keyword evidence="5" id="KW-1185">Reference proteome</keyword>
<gene>
    <name evidence="4" type="ORF">OF122_01150</name>
</gene>
<organism evidence="4 5">
    <name type="scientific">Pelagibacterium flavum</name>
    <dbReference type="NCBI Taxonomy" id="2984530"/>
    <lineage>
        <taxon>Bacteria</taxon>
        <taxon>Pseudomonadati</taxon>
        <taxon>Pseudomonadota</taxon>
        <taxon>Alphaproteobacteria</taxon>
        <taxon>Hyphomicrobiales</taxon>
        <taxon>Devosiaceae</taxon>
        <taxon>Pelagibacterium</taxon>
    </lineage>
</organism>
<dbReference type="Gene3D" id="3.40.630.30">
    <property type="match status" value="1"/>
</dbReference>
<dbReference type="PROSITE" id="PS51186">
    <property type="entry name" value="GNAT"/>
    <property type="match status" value="1"/>
</dbReference>
<keyword evidence="2" id="KW-0012">Acyltransferase</keyword>
<dbReference type="PANTHER" id="PTHR10545:SF29">
    <property type="entry name" value="GH14572P-RELATED"/>
    <property type="match status" value="1"/>
</dbReference>
<feature type="domain" description="N-acetyltransferase" evidence="3">
    <location>
        <begin position="10"/>
        <end position="156"/>
    </location>
</feature>
<evidence type="ECO:0000313" key="5">
    <source>
        <dbReference type="Proteomes" id="UP001163882"/>
    </source>
</evidence>
<evidence type="ECO:0000256" key="2">
    <source>
        <dbReference type="ARBA" id="ARBA00023315"/>
    </source>
</evidence>
<dbReference type="SUPFAM" id="SSF55729">
    <property type="entry name" value="Acyl-CoA N-acyltransferases (Nat)"/>
    <property type="match status" value="1"/>
</dbReference>
<evidence type="ECO:0000313" key="4">
    <source>
        <dbReference type="EMBL" id="UYQ72427.1"/>
    </source>
</evidence>
<protein>
    <submittedName>
        <fullName evidence="4">GNAT family N-acetyltransferase</fullName>
    </submittedName>
</protein>
<dbReference type="RefSeq" id="WP_264226060.1">
    <property type="nucleotide sequence ID" value="NZ_CP107716.1"/>
</dbReference>
<evidence type="ECO:0000256" key="1">
    <source>
        <dbReference type="ARBA" id="ARBA00022679"/>
    </source>
</evidence>
<name>A0ABY6IT00_9HYPH</name>
<dbReference type="InterPro" id="IPR016181">
    <property type="entry name" value="Acyl_CoA_acyltransferase"/>
</dbReference>
<dbReference type="CDD" id="cd04301">
    <property type="entry name" value="NAT_SF"/>
    <property type="match status" value="1"/>
</dbReference>
<accession>A0ABY6IT00</accession>
<dbReference type="Pfam" id="PF00583">
    <property type="entry name" value="Acetyltransf_1"/>
    <property type="match status" value="1"/>
</dbReference>
<sequence length="156" mass="17008">MKGQGADGPALIREAREDDLSHLAAMIDTLSAHHGATTTVGTRALMRDLLGPQPWAFARVAERDGKTAGYAISYPLYFAQWGERGMHLHHLYIDPLHRGLGLGTQLTLAMIDLARALGCTYVSVTAEPDNVNAQRFYEGLGMRTSPVTGLRFAMDI</sequence>
<dbReference type="EMBL" id="CP107716">
    <property type="protein sequence ID" value="UYQ72427.1"/>
    <property type="molecule type" value="Genomic_DNA"/>
</dbReference>